<evidence type="ECO:0000256" key="1">
    <source>
        <dbReference type="ARBA" id="ARBA00005495"/>
    </source>
</evidence>
<gene>
    <name evidence="6" type="ORF">EJ063_05960</name>
</gene>
<dbReference type="SUPFAM" id="SSF51316">
    <property type="entry name" value="Mss4-like"/>
    <property type="match status" value="1"/>
</dbReference>
<dbReference type="RefSeq" id="WP_126573070.1">
    <property type="nucleotide sequence ID" value="NZ_RXZH01000001.1"/>
</dbReference>
<protein>
    <submittedName>
        <fullName evidence="6">GFA family protein</fullName>
    </submittedName>
</protein>
<feature type="domain" description="CENP-V/GFA" evidence="5">
    <location>
        <begin position="5"/>
        <end position="134"/>
    </location>
</feature>
<dbReference type="AlphaFoldDB" id="A0A3S0MRH3"/>
<evidence type="ECO:0000256" key="4">
    <source>
        <dbReference type="ARBA" id="ARBA00023239"/>
    </source>
</evidence>
<dbReference type="Proteomes" id="UP000268973">
    <property type="component" value="Unassembled WGS sequence"/>
</dbReference>
<keyword evidence="3" id="KW-0862">Zinc</keyword>
<comment type="caution">
    <text evidence="6">The sequence shown here is derived from an EMBL/GenBank/DDBJ whole genome shotgun (WGS) entry which is preliminary data.</text>
</comment>
<dbReference type="PROSITE" id="PS51891">
    <property type="entry name" value="CENP_V_GFA"/>
    <property type="match status" value="1"/>
</dbReference>
<evidence type="ECO:0000256" key="3">
    <source>
        <dbReference type="ARBA" id="ARBA00022833"/>
    </source>
</evidence>
<dbReference type="EMBL" id="RXZH01000001">
    <property type="protein sequence ID" value="RTZ18325.1"/>
    <property type="molecule type" value="Genomic_DNA"/>
</dbReference>
<dbReference type="GO" id="GO:0016846">
    <property type="term" value="F:carbon-sulfur lyase activity"/>
    <property type="evidence" value="ECO:0007669"/>
    <property type="project" value="InterPro"/>
</dbReference>
<dbReference type="Gene3D" id="3.90.1590.10">
    <property type="entry name" value="glutathione-dependent formaldehyde- activating enzyme (gfa)"/>
    <property type="match status" value="1"/>
</dbReference>
<reference evidence="6 7" key="1">
    <citation type="submission" date="2018-12" db="EMBL/GenBank/DDBJ databases">
        <title>Vibrio sp. isolated from China Sea.</title>
        <authorList>
            <person name="Li Y."/>
        </authorList>
    </citation>
    <scope>NUCLEOTIDE SEQUENCE [LARGE SCALE GENOMIC DNA]</scope>
    <source>
        <strain evidence="6 7">BEI207</strain>
    </source>
</reference>
<dbReference type="PANTHER" id="PTHR33337">
    <property type="entry name" value="GFA DOMAIN-CONTAINING PROTEIN"/>
    <property type="match status" value="1"/>
</dbReference>
<dbReference type="InterPro" id="IPR006913">
    <property type="entry name" value="CENP-V/GFA"/>
</dbReference>
<keyword evidence="2" id="KW-0479">Metal-binding</keyword>
<evidence type="ECO:0000259" key="5">
    <source>
        <dbReference type="PROSITE" id="PS51891"/>
    </source>
</evidence>
<proteinExistence type="inferred from homology"/>
<keyword evidence="4" id="KW-0456">Lyase</keyword>
<evidence type="ECO:0000313" key="7">
    <source>
        <dbReference type="Proteomes" id="UP000268973"/>
    </source>
</evidence>
<dbReference type="OrthoDB" id="9786619at2"/>
<sequence>MSYLVEGACQCGQVSYKLNKPPIAVFACHCIECQKLSTAPFSVTAIVRTEDIDIDGELKEWGRLAESGNKNVAKFCPDCGNRVYHYNPDELSTLKLKLKASSEEDHSVFEPQAHVWVSEKQDWYQVPEGVPTYDKQPS</sequence>
<organism evidence="6 7">
    <name type="scientific">Vibrio aquaticus</name>
    <dbReference type="NCBI Taxonomy" id="2496559"/>
    <lineage>
        <taxon>Bacteria</taxon>
        <taxon>Pseudomonadati</taxon>
        <taxon>Pseudomonadota</taxon>
        <taxon>Gammaproteobacteria</taxon>
        <taxon>Vibrionales</taxon>
        <taxon>Vibrionaceae</taxon>
        <taxon>Vibrio</taxon>
    </lineage>
</organism>
<name>A0A3S0MRH3_9VIBR</name>
<dbReference type="GO" id="GO:0046872">
    <property type="term" value="F:metal ion binding"/>
    <property type="evidence" value="ECO:0007669"/>
    <property type="project" value="UniProtKB-KW"/>
</dbReference>
<dbReference type="InterPro" id="IPR011057">
    <property type="entry name" value="Mss4-like_sf"/>
</dbReference>
<dbReference type="Pfam" id="PF04828">
    <property type="entry name" value="GFA"/>
    <property type="match status" value="1"/>
</dbReference>
<evidence type="ECO:0000313" key="6">
    <source>
        <dbReference type="EMBL" id="RTZ18325.1"/>
    </source>
</evidence>
<evidence type="ECO:0000256" key="2">
    <source>
        <dbReference type="ARBA" id="ARBA00022723"/>
    </source>
</evidence>
<dbReference type="PANTHER" id="PTHR33337:SF40">
    <property type="entry name" value="CENP-V_GFA DOMAIN-CONTAINING PROTEIN-RELATED"/>
    <property type="match status" value="1"/>
</dbReference>
<accession>A0A3S0MRH3</accession>
<keyword evidence="7" id="KW-1185">Reference proteome</keyword>
<comment type="similarity">
    <text evidence="1">Belongs to the Gfa family.</text>
</comment>